<protein>
    <submittedName>
        <fullName evidence="2">Uncharacterized protein LOC122972505 isoform X2</fullName>
    </submittedName>
</protein>
<comment type="caution">
    <text evidence="2">The sequence shown here is derived from an EMBL/GenBank/DDBJ whole genome shotgun (WGS) entry which is preliminary data.</text>
</comment>
<accession>A0AAV1N874</accession>
<evidence type="ECO:0000313" key="3">
    <source>
        <dbReference type="Proteomes" id="UP001314229"/>
    </source>
</evidence>
<reference evidence="2 3" key="1">
    <citation type="submission" date="2024-01" db="EMBL/GenBank/DDBJ databases">
        <authorList>
            <person name="Alioto T."/>
            <person name="Alioto T."/>
            <person name="Gomez Garrido J."/>
        </authorList>
    </citation>
    <scope>NUCLEOTIDE SEQUENCE [LARGE SCALE GENOMIC DNA]</scope>
</reference>
<evidence type="ECO:0000313" key="2">
    <source>
        <dbReference type="EMBL" id="CAK6955263.1"/>
    </source>
</evidence>
<dbReference type="Proteomes" id="UP001314229">
    <property type="component" value="Unassembled WGS sequence"/>
</dbReference>
<gene>
    <name evidence="2" type="ORF">FSCOSCO3_A022708</name>
</gene>
<keyword evidence="3" id="KW-1185">Reference proteome</keyword>
<sequence length="345" mass="38902">MDNNEISPDESGTFSLHIDIPKVINPVIWAYLDEITWDQWELLATNYINISTINWLSSMCLDVVEAISSHVLDQYRTAIYYLVSNDTMVNATEMHCHVTEDDIQDTIGDSLVLCFAAWMQVWEKRSQYSDKLLELVTKEVTKRVNHSLAANIRSPSTAQFDICQVLLSDLVYHTSQILYRCFWRAKQVDLDYDCFDFSSTEDEESSAEFSGSDEVTDEEFGTEDGESTGCSLHISVLCRFSGPDKVNNIEIFSTEDGESNCSSFDSSVPSFHAIEESPSPAVEATKRASTFEKNIRSFFGRKSAKVTPASEVVENGSTVLPPKKKRHTITRIFSSLAKILRSQNN</sequence>
<proteinExistence type="predicted"/>
<feature type="compositionally biased region" description="Acidic residues" evidence="1">
    <location>
        <begin position="214"/>
        <end position="226"/>
    </location>
</feature>
<dbReference type="EMBL" id="CAWUFR010000021">
    <property type="protein sequence ID" value="CAK6955263.1"/>
    <property type="molecule type" value="Genomic_DNA"/>
</dbReference>
<organism evidence="2 3">
    <name type="scientific">Scomber scombrus</name>
    <name type="common">Atlantic mackerel</name>
    <name type="synonym">Scomber vernalis</name>
    <dbReference type="NCBI Taxonomy" id="13677"/>
    <lineage>
        <taxon>Eukaryota</taxon>
        <taxon>Metazoa</taxon>
        <taxon>Chordata</taxon>
        <taxon>Craniata</taxon>
        <taxon>Vertebrata</taxon>
        <taxon>Euteleostomi</taxon>
        <taxon>Actinopterygii</taxon>
        <taxon>Neopterygii</taxon>
        <taxon>Teleostei</taxon>
        <taxon>Neoteleostei</taxon>
        <taxon>Acanthomorphata</taxon>
        <taxon>Pelagiaria</taxon>
        <taxon>Scombriformes</taxon>
        <taxon>Scombridae</taxon>
        <taxon>Scomber</taxon>
    </lineage>
</organism>
<feature type="region of interest" description="Disordered" evidence="1">
    <location>
        <begin position="204"/>
        <end position="227"/>
    </location>
</feature>
<evidence type="ECO:0000256" key="1">
    <source>
        <dbReference type="SAM" id="MobiDB-lite"/>
    </source>
</evidence>
<name>A0AAV1N874_SCOSC</name>
<dbReference type="AlphaFoldDB" id="A0AAV1N874"/>